<name>A0A6P8AZZ2_PYRGI</name>
<keyword evidence="2" id="KW-1185">Reference proteome</keyword>
<feature type="compositionally biased region" description="Acidic residues" evidence="1">
    <location>
        <begin position="8"/>
        <end position="19"/>
    </location>
</feature>
<dbReference type="AlphaFoldDB" id="A0A6P8AZZ2"/>
<sequence length="212" mass="24519">MSSRELDLEPDDTPSEPDDDTWRDYDFSSDMEPLPGCYSGNHDLGCYVRLLKRAIRVLVRSNYISYDAMRYKFRYSKCTQRLVDCINHQYITNDHKTASRMSRAIWGETYAYIVDVSVDIGVTADADDPPRDIIDFAGDIFYMVESLLYSLCDRVFVDWEPYFCNCEMDSTRCRFHMMPYPSCTCPLDGSDGPYCPWHTAVDLDSAQLVTND</sequence>
<feature type="region of interest" description="Disordered" evidence="1">
    <location>
        <begin position="1"/>
        <end position="24"/>
    </location>
</feature>
<dbReference type="KEGG" id="pgri:PgNI_10863"/>
<accession>A0A6P8AZZ2</accession>
<proteinExistence type="predicted"/>
<protein>
    <submittedName>
        <fullName evidence="3">Uncharacterized protein</fullName>
    </submittedName>
</protein>
<evidence type="ECO:0000313" key="2">
    <source>
        <dbReference type="Proteomes" id="UP000515153"/>
    </source>
</evidence>
<organism evidence="2 3">
    <name type="scientific">Pyricularia grisea</name>
    <name type="common">Crabgrass-specific blast fungus</name>
    <name type="synonym">Magnaporthe grisea</name>
    <dbReference type="NCBI Taxonomy" id="148305"/>
    <lineage>
        <taxon>Eukaryota</taxon>
        <taxon>Fungi</taxon>
        <taxon>Dikarya</taxon>
        <taxon>Ascomycota</taxon>
        <taxon>Pezizomycotina</taxon>
        <taxon>Sordariomycetes</taxon>
        <taxon>Sordariomycetidae</taxon>
        <taxon>Magnaporthales</taxon>
        <taxon>Pyriculariaceae</taxon>
        <taxon>Pyricularia</taxon>
    </lineage>
</organism>
<reference evidence="2 3" key="1">
    <citation type="journal article" date="2019" name="Mol. Biol. Evol.">
        <title>Blast fungal genomes show frequent chromosomal changes, gene gains and losses, and effector gene turnover.</title>
        <authorList>
            <person name="Gomez Luciano L.B."/>
            <person name="Jason Tsai I."/>
            <person name="Chuma I."/>
            <person name="Tosa Y."/>
            <person name="Chen Y.H."/>
            <person name="Li J.Y."/>
            <person name="Li M.Y."/>
            <person name="Jade Lu M.Y."/>
            <person name="Nakayashiki H."/>
            <person name="Li W.H."/>
        </authorList>
    </citation>
    <scope>NUCLEOTIDE SEQUENCE [LARGE SCALE GENOMIC DNA]</scope>
    <source>
        <strain evidence="2 3">NI907</strain>
    </source>
</reference>
<reference evidence="3" key="2">
    <citation type="submission" date="2019-10" db="EMBL/GenBank/DDBJ databases">
        <authorList>
            <consortium name="NCBI Genome Project"/>
        </authorList>
    </citation>
    <scope>NUCLEOTIDE SEQUENCE</scope>
    <source>
        <strain evidence="3">NI907</strain>
    </source>
</reference>
<dbReference type="RefSeq" id="XP_030980462.1">
    <property type="nucleotide sequence ID" value="XM_031130837.1"/>
</dbReference>
<dbReference type="Proteomes" id="UP000515153">
    <property type="component" value="Chromosome VII"/>
</dbReference>
<reference evidence="3" key="3">
    <citation type="submission" date="2025-08" db="UniProtKB">
        <authorList>
            <consortium name="RefSeq"/>
        </authorList>
    </citation>
    <scope>IDENTIFICATION</scope>
    <source>
        <strain evidence="3">NI907</strain>
    </source>
</reference>
<gene>
    <name evidence="3" type="ORF">PgNI_10863</name>
</gene>
<dbReference type="GeneID" id="41965742"/>
<evidence type="ECO:0000313" key="3">
    <source>
        <dbReference type="RefSeq" id="XP_030980462.1"/>
    </source>
</evidence>
<evidence type="ECO:0000256" key="1">
    <source>
        <dbReference type="SAM" id="MobiDB-lite"/>
    </source>
</evidence>